<feature type="domain" description="Endonuclease/exonuclease/phosphatase" evidence="1">
    <location>
        <begin position="1"/>
        <end position="309"/>
    </location>
</feature>
<organism evidence="2 3">
    <name type="scientific">Bonamia ostreae</name>
    <dbReference type="NCBI Taxonomy" id="126728"/>
    <lineage>
        <taxon>Eukaryota</taxon>
        <taxon>Sar</taxon>
        <taxon>Rhizaria</taxon>
        <taxon>Endomyxa</taxon>
        <taxon>Ascetosporea</taxon>
        <taxon>Haplosporida</taxon>
        <taxon>Bonamia</taxon>
    </lineage>
</organism>
<dbReference type="Gene3D" id="3.60.10.10">
    <property type="entry name" value="Endonuclease/exonuclease/phosphatase"/>
    <property type="match status" value="1"/>
</dbReference>
<evidence type="ECO:0000259" key="1">
    <source>
        <dbReference type="Pfam" id="PF03372"/>
    </source>
</evidence>
<sequence length="321" mass="37368">MSFNVLADIYATEKAYPYVQKRFLRWDYRCEIVLNEIARYRSHVVCLQEVQYSHYCNFFSKQLMLYNYEGIFKKKTRTSLYSDPNAVDGCALFFDKSVFRLVQQFTIEFNEAADELFRDSDGPRKEIVRRLARDNVALVCTLEDLRTKRRVCVANTHIFWDPLYEDVKLWQTFVLCKEIQSKLLFGNSSNEQKYPIIICGDFNSTPDSQVYGLLTKGIVDLNAQLFKNDKLGIFSNTKIEHSQPFESAYKEVLNKEPSYTNYTESFKGCLDYLLFSKGSLEVLKVLDCYPENVLKEHLALPSPRFASDHIQLVAEFAFGAE</sequence>
<dbReference type="InterPro" id="IPR050410">
    <property type="entry name" value="CCR4/nocturin_mRNA_transcr"/>
</dbReference>
<keyword evidence="3" id="KW-1185">Reference proteome</keyword>
<dbReference type="InterPro" id="IPR036691">
    <property type="entry name" value="Endo/exonu/phosph_ase_sf"/>
</dbReference>
<dbReference type="SUPFAM" id="SSF56219">
    <property type="entry name" value="DNase I-like"/>
    <property type="match status" value="1"/>
</dbReference>
<dbReference type="PANTHER" id="PTHR12121:SF34">
    <property type="entry name" value="PROTEIN ANGEL"/>
    <property type="match status" value="1"/>
</dbReference>
<proteinExistence type="predicted"/>
<dbReference type="Proteomes" id="UP001439008">
    <property type="component" value="Unassembled WGS sequence"/>
</dbReference>
<dbReference type="EMBL" id="JBDODL010000245">
    <property type="protein sequence ID" value="MES1919280.1"/>
    <property type="molecule type" value="Genomic_DNA"/>
</dbReference>
<protein>
    <recommendedName>
        <fullName evidence="1">Endonuclease/exonuclease/phosphatase domain-containing protein</fullName>
    </recommendedName>
</protein>
<evidence type="ECO:0000313" key="2">
    <source>
        <dbReference type="EMBL" id="MES1919280.1"/>
    </source>
</evidence>
<dbReference type="InterPro" id="IPR005135">
    <property type="entry name" value="Endo/exonuclease/phosphatase"/>
</dbReference>
<reference evidence="2 3" key="1">
    <citation type="journal article" date="2024" name="BMC Biol.">
        <title>Comparative genomics of Ascetosporea gives new insight into the evolutionary basis for animal parasitism in Rhizaria.</title>
        <authorList>
            <person name="Hiltunen Thoren M."/>
            <person name="Onut-Brannstrom I."/>
            <person name="Alfjorden A."/>
            <person name="Peckova H."/>
            <person name="Swords F."/>
            <person name="Hooper C."/>
            <person name="Holzer A.S."/>
            <person name="Bass D."/>
            <person name="Burki F."/>
        </authorList>
    </citation>
    <scope>NUCLEOTIDE SEQUENCE [LARGE SCALE GENOMIC DNA]</scope>
    <source>
        <strain evidence="2">20-A016</strain>
    </source>
</reference>
<accession>A0ABV2AHW8</accession>
<name>A0ABV2AHW8_9EUKA</name>
<gene>
    <name evidence="2" type="ORF">MHBO_001138</name>
</gene>
<dbReference type="PANTHER" id="PTHR12121">
    <property type="entry name" value="CARBON CATABOLITE REPRESSOR PROTEIN 4"/>
    <property type="match status" value="1"/>
</dbReference>
<dbReference type="Pfam" id="PF03372">
    <property type="entry name" value="Exo_endo_phos"/>
    <property type="match status" value="1"/>
</dbReference>
<comment type="caution">
    <text evidence="2">The sequence shown here is derived from an EMBL/GenBank/DDBJ whole genome shotgun (WGS) entry which is preliminary data.</text>
</comment>
<evidence type="ECO:0000313" key="3">
    <source>
        <dbReference type="Proteomes" id="UP001439008"/>
    </source>
</evidence>